<gene>
    <name evidence="1" type="ORF">CONLIGDRAFT_687826</name>
</gene>
<name>A0A1J7I3E0_9PEZI</name>
<keyword evidence="2" id="KW-1185">Reference proteome</keyword>
<proteinExistence type="predicted"/>
<reference evidence="1 2" key="1">
    <citation type="submission" date="2016-10" db="EMBL/GenBank/DDBJ databases">
        <title>Draft genome sequence of Coniochaeta ligniaria NRRL30616, a lignocellulolytic fungus for bioabatement of inhibitors in plant biomass hydrolysates.</title>
        <authorList>
            <consortium name="DOE Joint Genome Institute"/>
            <person name="Jimenez D.J."/>
            <person name="Hector R.E."/>
            <person name="Riley R."/>
            <person name="Sun H."/>
            <person name="Grigoriev I.V."/>
            <person name="Van Elsas J.D."/>
            <person name="Nichols N.N."/>
        </authorList>
    </citation>
    <scope>NUCLEOTIDE SEQUENCE [LARGE SCALE GENOMIC DNA]</scope>
    <source>
        <strain evidence="1 2">NRRL 30616</strain>
    </source>
</reference>
<protein>
    <submittedName>
        <fullName evidence="1">Uncharacterized protein</fullName>
    </submittedName>
</protein>
<sequence length="236" mass="26177">MAYIRCSHRQKPDALSHPPSLRTSICREVQFATMRIAHPSSKHLTYSLHRLQSIAQAARDIHTKPPPTIVAFPWYRHLYLLHVVHLQKPRPDPPPFRPTPTSGSFPISAVADLDWAASLGRRRILGAKNGKSVVECALVALSEIRCAAFASCDSFEKRTMIPIPVQLGFTLPAAESKVKERNDATRKYEKLTMIPNADLGFTPFSDPKLASRSAAWQGRTVIPNSELHFTLPAAAA</sequence>
<organism evidence="1 2">
    <name type="scientific">Coniochaeta ligniaria NRRL 30616</name>
    <dbReference type="NCBI Taxonomy" id="1408157"/>
    <lineage>
        <taxon>Eukaryota</taxon>
        <taxon>Fungi</taxon>
        <taxon>Dikarya</taxon>
        <taxon>Ascomycota</taxon>
        <taxon>Pezizomycotina</taxon>
        <taxon>Sordariomycetes</taxon>
        <taxon>Sordariomycetidae</taxon>
        <taxon>Coniochaetales</taxon>
        <taxon>Coniochaetaceae</taxon>
        <taxon>Coniochaeta</taxon>
    </lineage>
</organism>
<dbReference type="Proteomes" id="UP000182658">
    <property type="component" value="Unassembled WGS sequence"/>
</dbReference>
<accession>A0A1J7I3E0</accession>
<evidence type="ECO:0000313" key="2">
    <source>
        <dbReference type="Proteomes" id="UP000182658"/>
    </source>
</evidence>
<dbReference type="InParanoid" id="A0A1J7I3E0"/>
<evidence type="ECO:0000313" key="1">
    <source>
        <dbReference type="EMBL" id="OIW22143.1"/>
    </source>
</evidence>
<dbReference type="EMBL" id="KV875155">
    <property type="protein sequence ID" value="OIW22143.1"/>
    <property type="molecule type" value="Genomic_DNA"/>
</dbReference>
<dbReference type="AlphaFoldDB" id="A0A1J7I3E0"/>